<protein>
    <submittedName>
        <fullName evidence="2">NAD(P)H-binding protein</fullName>
    </submittedName>
</protein>
<dbReference type="PANTHER" id="PTHR15020">
    <property type="entry name" value="FLAVIN REDUCTASE-RELATED"/>
    <property type="match status" value="1"/>
</dbReference>
<accession>A0ABW1RPY7</accession>
<dbReference type="Gene3D" id="3.40.50.720">
    <property type="entry name" value="NAD(P)-binding Rossmann-like Domain"/>
    <property type="match status" value="1"/>
</dbReference>
<dbReference type="Proteomes" id="UP001596288">
    <property type="component" value="Unassembled WGS sequence"/>
</dbReference>
<name>A0ABW1RPY7_9LACO</name>
<organism evidence="2 3">
    <name type="scientific">Companilactobacillus huachuanensis</name>
    <dbReference type="NCBI Taxonomy" id="2559914"/>
    <lineage>
        <taxon>Bacteria</taxon>
        <taxon>Bacillati</taxon>
        <taxon>Bacillota</taxon>
        <taxon>Bacilli</taxon>
        <taxon>Lactobacillales</taxon>
        <taxon>Lactobacillaceae</taxon>
        <taxon>Companilactobacillus</taxon>
    </lineage>
</organism>
<dbReference type="SUPFAM" id="SSF51735">
    <property type="entry name" value="NAD(P)-binding Rossmann-fold domains"/>
    <property type="match status" value="1"/>
</dbReference>
<evidence type="ECO:0000259" key="1">
    <source>
        <dbReference type="Pfam" id="PF13460"/>
    </source>
</evidence>
<dbReference type="EMBL" id="JBHSSF010000035">
    <property type="protein sequence ID" value="MFC6177493.1"/>
    <property type="molecule type" value="Genomic_DNA"/>
</dbReference>
<feature type="domain" description="NAD(P)-binding" evidence="1">
    <location>
        <begin position="8"/>
        <end position="187"/>
    </location>
</feature>
<sequence length="202" mass="22232">MANVLIIGATSLMGQKATKFFLDKTDDNITLMARYTGLLTIDEKRERVFQGDIIDEKILDDAIRGVDVVLVSLDSNEELLIQKIIDAMNKEGVRRFIFLTSMGLYNEVPITNGASGNLNDGEILAPYQEVVDAIENSDLNYTIVRPTWLDNGQDVDNYEIVRKGGQSKTDTVASSSVADLIVRLAHNGKLGSHDSLAISRKA</sequence>
<proteinExistence type="predicted"/>
<dbReference type="PANTHER" id="PTHR15020:SF50">
    <property type="entry name" value="UPF0659 PROTEIN YMR090W"/>
    <property type="match status" value="1"/>
</dbReference>
<keyword evidence="3" id="KW-1185">Reference proteome</keyword>
<evidence type="ECO:0000313" key="2">
    <source>
        <dbReference type="EMBL" id="MFC6177493.1"/>
    </source>
</evidence>
<reference evidence="3" key="1">
    <citation type="journal article" date="2019" name="Int. J. Syst. Evol. Microbiol.">
        <title>The Global Catalogue of Microorganisms (GCM) 10K type strain sequencing project: providing services to taxonomists for standard genome sequencing and annotation.</title>
        <authorList>
            <consortium name="The Broad Institute Genomics Platform"/>
            <consortium name="The Broad Institute Genome Sequencing Center for Infectious Disease"/>
            <person name="Wu L."/>
            <person name="Ma J."/>
        </authorList>
    </citation>
    <scope>NUCLEOTIDE SEQUENCE [LARGE SCALE GENOMIC DNA]</scope>
    <source>
        <strain evidence="3">CCM 8927</strain>
    </source>
</reference>
<dbReference type="RefSeq" id="WP_137612599.1">
    <property type="nucleotide sequence ID" value="NZ_BJDF01000042.1"/>
</dbReference>
<dbReference type="InterPro" id="IPR036291">
    <property type="entry name" value="NAD(P)-bd_dom_sf"/>
</dbReference>
<dbReference type="InterPro" id="IPR016040">
    <property type="entry name" value="NAD(P)-bd_dom"/>
</dbReference>
<evidence type="ECO:0000313" key="3">
    <source>
        <dbReference type="Proteomes" id="UP001596288"/>
    </source>
</evidence>
<gene>
    <name evidence="2" type="ORF">ACFQAV_11635</name>
</gene>
<dbReference type="Pfam" id="PF13460">
    <property type="entry name" value="NAD_binding_10"/>
    <property type="match status" value="1"/>
</dbReference>
<comment type="caution">
    <text evidence="2">The sequence shown here is derived from an EMBL/GenBank/DDBJ whole genome shotgun (WGS) entry which is preliminary data.</text>
</comment>